<evidence type="ECO:0000256" key="1">
    <source>
        <dbReference type="SAM" id="SignalP"/>
    </source>
</evidence>
<protein>
    <recommendedName>
        <fullName evidence="2">CBM2 domain-containing protein</fullName>
    </recommendedName>
</protein>
<organism evidence="3 4">
    <name type="scientific">Sphaerisporangium rubeum</name>
    <dbReference type="NCBI Taxonomy" id="321317"/>
    <lineage>
        <taxon>Bacteria</taxon>
        <taxon>Bacillati</taxon>
        <taxon>Actinomycetota</taxon>
        <taxon>Actinomycetes</taxon>
        <taxon>Streptosporangiales</taxon>
        <taxon>Streptosporangiaceae</taxon>
        <taxon>Sphaerisporangium</taxon>
    </lineage>
</organism>
<evidence type="ECO:0000313" key="3">
    <source>
        <dbReference type="EMBL" id="MBB6475008.1"/>
    </source>
</evidence>
<keyword evidence="1" id="KW-0732">Signal</keyword>
<dbReference type="GO" id="GO:0030247">
    <property type="term" value="F:polysaccharide binding"/>
    <property type="evidence" value="ECO:0007669"/>
    <property type="project" value="UniProtKB-UniRule"/>
</dbReference>
<dbReference type="Proteomes" id="UP000555564">
    <property type="component" value="Unassembled WGS sequence"/>
</dbReference>
<feature type="signal peptide" evidence="1">
    <location>
        <begin position="1"/>
        <end position="19"/>
    </location>
</feature>
<gene>
    <name evidence="3" type="ORF">BJ992_004439</name>
</gene>
<dbReference type="EMBL" id="JACHIU010000001">
    <property type="protein sequence ID" value="MBB6475008.1"/>
    <property type="molecule type" value="Genomic_DNA"/>
</dbReference>
<name>A0A7X0M7P3_9ACTN</name>
<dbReference type="GO" id="GO:0005975">
    <property type="term" value="P:carbohydrate metabolic process"/>
    <property type="evidence" value="ECO:0007669"/>
    <property type="project" value="InterPro"/>
</dbReference>
<dbReference type="SUPFAM" id="SSF49384">
    <property type="entry name" value="Carbohydrate-binding domain"/>
    <property type="match status" value="1"/>
</dbReference>
<dbReference type="PROSITE" id="PS51173">
    <property type="entry name" value="CBM2"/>
    <property type="match status" value="1"/>
</dbReference>
<dbReference type="Gene3D" id="2.60.40.290">
    <property type="match status" value="1"/>
</dbReference>
<dbReference type="Pfam" id="PF00553">
    <property type="entry name" value="CBM_2"/>
    <property type="match status" value="1"/>
</dbReference>
<sequence length="237" mass="23327">MTVGLSAIAGLLTMLVAPAAAGGAVAPSAGCAATVRVDAEYAGGSVVTVTITNTAAAPATRWTAYVTLAGGQSVASAWNAVIASAGTANAIYVTAVNTAYNGNLAPGASTTFGMQIAGAGPAPTASCVNDAVTGEPSVTLTEADNGKAITLRVGQSLGVSLPAAYRPTGVSGAALSKVLTRGGYPTDLPLFEVYRAAASGSVDVSTLTDYACLHTVPRCTVPQKSWRVHVDVVGIGG</sequence>
<reference evidence="3 4" key="1">
    <citation type="submission" date="2020-08" db="EMBL/GenBank/DDBJ databases">
        <title>Sequencing the genomes of 1000 actinobacteria strains.</title>
        <authorList>
            <person name="Klenk H.-P."/>
        </authorList>
    </citation>
    <scope>NUCLEOTIDE SEQUENCE [LARGE SCALE GENOMIC DNA]</scope>
    <source>
        <strain evidence="3 4">DSM 44936</strain>
    </source>
</reference>
<dbReference type="AlphaFoldDB" id="A0A7X0M7P3"/>
<dbReference type="InterPro" id="IPR001919">
    <property type="entry name" value="CBD2"/>
</dbReference>
<accession>A0A7X0M7P3</accession>
<dbReference type="SMART" id="SM00637">
    <property type="entry name" value="CBD_II"/>
    <property type="match status" value="1"/>
</dbReference>
<evidence type="ECO:0000313" key="4">
    <source>
        <dbReference type="Proteomes" id="UP000555564"/>
    </source>
</evidence>
<dbReference type="GO" id="GO:0004553">
    <property type="term" value="F:hydrolase activity, hydrolyzing O-glycosyl compounds"/>
    <property type="evidence" value="ECO:0007669"/>
    <property type="project" value="InterPro"/>
</dbReference>
<keyword evidence="4" id="KW-1185">Reference proteome</keyword>
<comment type="caution">
    <text evidence="3">The sequence shown here is derived from an EMBL/GenBank/DDBJ whole genome shotgun (WGS) entry which is preliminary data.</text>
</comment>
<proteinExistence type="predicted"/>
<feature type="domain" description="CBM2" evidence="2">
    <location>
        <begin position="24"/>
        <end position="136"/>
    </location>
</feature>
<evidence type="ECO:0000259" key="2">
    <source>
        <dbReference type="PROSITE" id="PS51173"/>
    </source>
</evidence>
<dbReference type="InterPro" id="IPR012291">
    <property type="entry name" value="CBM2_carb-bd_dom_sf"/>
</dbReference>
<dbReference type="InterPro" id="IPR008965">
    <property type="entry name" value="CBM2/CBM3_carb-bd_dom_sf"/>
</dbReference>
<feature type="chain" id="PRO_5038569710" description="CBM2 domain-containing protein" evidence="1">
    <location>
        <begin position="20"/>
        <end position="237"/>
    </location>
</feature>